<proteinExistence type="predicted"/>
<sequence>MYRSIALIFVALASATVHTVKVGSTGLAFDPQTISAAPGDTVVFELFPGHNVVEGDFDRPCQTDDDDFYSGPYSETNSGERKFVVNVTSDDPVYYFCGTPGHCQGGMVGGINVPTSGNETIDAYSQAAVGAQPAQVPNQPRGGQLLNDAQIASLTSGGVASSASASVSASAAASASTTNTSARSGAASPTASAATASATAGAGHSYVGQINGLAALALGAAAWLA</sequence>
<dbReference type="AlphaFoldDB" id="A0A8H7J0T8"/>
<keyword evidence="3" id="KW-0732">Signal</keyword>
<name>A0A8H7J0T8_9PLEO</name>
<dbReference type="GO" id="GO:0005507">
    <property type="term" value="F:copper ion binding"/>
    <property type="evidence" value="ECO:0007669"/>
    <property type="project" value="InterPro"/>
</dbReference>
<keyword evidence="6" id="KW-1185">Reference proteome</keyword>
<dbReference type="GO" id="GO:0009055">
    <property type="term" value="F:electron transfer activity"/>
    <property type="evidence" value="ECO:0007669"/>
    <property type="project" value="InterPro"/>
</dbReference>
<dbReference type="InterPro" id="IPR000923">
    <property type="entry name" value="BlueCu_1"/>
</dbReference>
<evidence type="ECO:0000256" key="3">
    <source>
        <dbReference type="SAM" id="SignalP"/>
    </source>
</evidence>
<feature type="signal peptide" evidence="3">
    <location>
        <begin position="1"/>
        <end position="19"/>
    </location>
</feature>
<dbReference type="SUPFAM" id="SSF49503">
    <property type="entry name" value="Cupredoxins"/>
    <property type="match status" value="1"/>
</dbReference>
<dbReference type="OrthoDB" id="2331100at2759"/>
<evidence type="ECO:0000259" key="4">
    <source>
        <dbReference type="Pfam" id="PF00127"/>
    </source>
</evidence>
<dbReference type="PANTHER" id="PTHR34883:SF15">
    <property type="entry name" value="EXTRACELLULAR SERINE-RICH PROTEIN"/>
    <property type="match status" value="1"/>
</dbReference>
<keyword evidence="2" id="KW-0186">Copper</keyword>
<evidence type="ECO:0000313" key="6">
    <source>
        <dbReference type="Proteomes" id="UP000651452"/>
    </source>
</evidence>
<dbReference type="EMBL" id="RZGK01000015">
    <property type="protein sequence ID" value="KAF9693551.1"/>
    <property type="molecule type" value="Genomic_DNA"/>
</dbReference>
<evidence type="ECO:0000256" key="2">
    <source>
        <dbReference type="ARBA" id="ARBA00023008"/>
    </source>
</evidence>
<dbReference type="Gene3D" id="2.60.40.420">
    <property type="entry name" value="Cupredoxins - blue copper proteins"/>
    <property type="match status" value="1"/>
</dbReference>
<dbReference type="CDD" id="cd00920">
    <property type="entry name" value="Cupredoxin"/>
    <property type="match status" value="1"/>
</dbReference>
<feature type="domain" description="Blue (type 1) copper" evidence="4">
    <location>
        <begin position="19"/>
        <end position="113"/>
    </location>
</feature>
<feature type="chain" id="PRO_5034347667" description="Blue (type 1) copper domain-containing protein" evidence="3">
    <location>
        <begin position="20"/>
        <end position="225"/>
    </location>
</feature>
<organism evidence="5 6">
    <name type="scientific">Ascochyta lentis</name>
    <dbReference type="NCBI Taxonomy" id="205686"/>
    <lineage>
        <taxon>Eukaryota</taxon>
        <taxon>Fungi</taxon>
        <taxon>Dikarya</taxon>
        <taxon>Ascomycota</taxon>
        <taxon>Pezizomycotina</taxon>
        <taxon>Dothideomycetes</taxon>
        <taxon>Pleosporomycetidae</taxon>
        <taxon>Pleosporales</taxon>
        <taxon>Pleosporineae</taxon>
        <taxon>Didymellaceae</taxon>
        <taxon>Ascochyta</taxon>
    </lineage>
</organism>
<comment type="caution">
    <text evidence="5">The sequence shown here is derived from an EMBL/GenBank/DDBJ whole genome shotgun (WGS) entry which is preliminary data.</text>
</comment>
<dbReference type="InterPro" id="IPR008972">
    <property type="entry name" value="Cupredoxin"/>
</dbReference>
<dbReference type="Pfam" id="PF00127">
    <property type="entry name" value="Copper-bind"/>
    <property type="match status" value="1"/>
</dbReference>
<keyword evidence="1" id="KW-0479">Metal-binding</keyword>
<reference evidence="5" key="2">
    <citation type="submission" date="2020-09" db="EMBL/GenBank/DDBJ databases">
        <title>Reference genome assembly for Australian Ascochyta lentis isolate Al4.</title>
        <authorList>
            <person name="Lee R.C."/>
            <person name="Farfan-Caceres L.M."/>
            <person name="Debler J.W."/>
            <person name="Williams A.H."/>
            <person name="Henares B.M."/>
        </authorList>
    </citation>
    <scope>NUCLEOTIDE SEQUENCE</scope>
    <source>
        <strain evidence="5">Al4</strain>
    </source>
</reference>
<reference evidence="5" key="1">
    <citation type="submission" date="2018-12" db="EMBL/GenBank/DDBJ databases">
        <authorList>
            <person name="Syme R.A."/>
            <person name="Farfan-Caceres L."/>
            <person name="Lichtenzveig J."/>
        </authorList>
    </citation>
    <scope>NUCLEOTIDE SEQUENCE</scope>
    <source>
        <strain evidence="5">Al4</strain>
    </source>
</reference>
<protein>
    <recommendedName>
        <fullName evidence="4">Blue (type 1) copper domain-containing protein</fullName>
    </recommendedName>
</protein>
<gene>
    <name evidence="5" type="ORF">EKO04_008408</name>
</gene>
<evidence type="ECO:0000256" key="1">
    <source>
        <dbReference type="ARBA" id="ARBA00022723"/>
    </source>
</evidence>
<dbReference type="PANTHER" id="PTHR34883">
    <property type="entry name" value="SERINE-RICH PROTEIN, PUTATIVE-RELATED-RELATED"/>
    <property type="match status" value="1"/>
</dbReference>
<dbReference type="InterPro" id="IPR052953">
    <property type="entry name" value="Ser-rich/MCO-related"/>
</dbReference>
<evidence type="ECO:0000313" key="5">
    <source>
        <dbReference type="EMBL" id="KAF9693551.1"/>
    </source>
</evidence>
<accession>A0A8H7J0T8</accession>
<dbReference type="Proteomes" id="UP000651452">
    <property type="component" value="Unassembled WGS sequence"/>
</dbReference>